<dbReference type="RefSeq" id="WP_088872989.1">
    <property type="nucleotide sequence ID" value="NZ_CP022111.1"/>
</dbReference>
<dbReference type="GO" id="GO:0006355">
    <property type="term" value="P:regulation of DNA-templated transcription"/>
    <property type="evidence" value="ECO:0007669"/>
    <property type="project" value="InterPro"/>
</dbReference>
<dbReference type="KEGG" id="nao:Y958_15740"/>
<evidence type="ECO:0000256" key="1">
    <source>
        <dbReference type="ARBA" id="ARBA00023125"/>
    </source>
</evidence>
<dbReference type="SUPFAM" id="SSF46894">
    <property type="entry name" value="C-terminal effector domain of the bipartite response regulators"/>
    <property type="match status" value="1"/>
</dbReference>
<accession>A0A248JUK3</accession>
<dbReference type="PANTHER" id="PTHR47691">
    <property type="entry name" value="REGULATOR-RELATED"/>
    <property type="match status" value="1"/>
</dbReference>
<feature type="DNA-binding region" description="OmpR/PhoB-type" evidence="2">
    <location>
        <begin position="6"/>
        <end position="100"/>
    </location>
</feature>
<evidence type="ECO:0000256" key="3">
    <source>
        <dbReference type="SAM" id="MobiDB-lite"/>
    </source>
</evidence>
<gene>
    <name evidence="5" type="ORF">Y958_15740</name>
</gene>
<evidence type="ECO:0000313" key="5">
    <source>
        <dbReference type="EMBL" id="ASG22403.1"/>
    </source>
</evidence>
<reference evidence="5 6" key="1">
    <citation type="submission" date="2017-06" db="EMBL/GenBank/DDBJ databases">
        <title>Complete genome sequence of Nitrospirillum amazonense strain CBAmC, an endophytic nitrogen-fixing and plant growth-promoting bacterium, isolated from sugarcane.</title>
        <authorList>
            <person name="Schwab S."/>
            <person name="dos Santos Teixeira K.R."/>
            <person name="Simoes Araujo J.L."/>
            <person name="Soares Vidal M."/>
            <person name="Borges de Freitas H.R."/>
            <person name="Rivello Crivelaro A.L."/>
            <person name="Bueno de Camargo Nunes A."/>
            <person name="dos Santos C.M."/>
            <person name="Palmeira da Silva Rosa D."/>
            <person name="da Silva Padilha D."/>
            <person name="da Silva E."/>
            <person name="Araujo Terra L."/>
            <person name="Soares Mendes V."/>
            <person name="Farinelli L."/>
            <person name="Magalhaes Cruz L."/>
            <person name="Baldani J.I."/>
        </authorList>
    </citation>
    <scope>NUCLEOTIDE SEQUENCE [LARGE SCALE GENOMIC DNA]</scope>
    <source>
        <strain evidence="5 6">CBAmC</strain>
    </source>
</reference>
<sequence>MMNEQGVRYTFGSFTFDVPQMTLAKAGQPVKLGGRAANLLAMLAAAGGGLVTRDRLLAEVWPGQAIDESAVRVHLSGLRKALGDDGLVVNEAGRGYRLTLPVTRNAQTQTPAAEVPTRQTPARSTVEPPAPRPLVRLLGRSEVVATLAAELPERRFLTLAGPGGIGKTSVALATAAALAPTATARFVDLAPVSDAAWVEGTLATALGLPASGTDCFAAIVAVLSASPSLLLLDNCEHLVDAVADLAERLLLAVPGLLILATSREPLRAAGEWVHRLPALPIPDGQAQDAATVLSYPAAALFFERARAVRSDFTVDNATAPALAEICRRLDGIPLAIELAAARVDLMELPELASRLHDRLNLLTRGRRTALPRHRTLRAALDWSYELLAPEEKVLLISLSVFRAGFDAADARGLTGGGEMEVLDGLADLVAKSLVVSSREGGAARYRLLDTTRYYGHERLADTGLDGRVRAAHARHMISLFSDAQASWEGKAPRDWLATHSRRIDDVRGALDWAVGEGGDIGLGLTLIVASASLWFHLSLPHEFLGWAERILAILDEQGAADPARRVELLAAYGHALWHTRGPVPEMGQAFRQALEIAEGIGDEGLARRAQWGVWAYHTLAGAYADSLAAAEAFATRVGPEGGLTERLTGMRMRAMSHHFRGEHAAGLALLETVMAADADPVRVNLANHAQVDAKLAALTLLMRLRWAMGDVRGALDLAQAAAEDATSIDHALSLCYCLAIGAIPVAIAAGEGTLAGAWIDLLAQRTTRHALDHWNIFVHGYGAALGRLGGHTIAAASAMQVEMFAVAGNAEARAMILARPEPRAGWHGPLL</sequence>
<dbReference type="GO" id="GO:0000160">
    <property type="term" value="P:phosphorelay signal transduction system"/>
    <property type="evidence" value="ECO:0007669"/>
    <property type="project" value="InterPro"/>
</dbReference>
<evidence type="ECO:0000313" key="6">
    <source>
        <dbReference type="Proteomes" id="UP000197153"/>
    </source>
</evidence>
<dbReference type="GO" id="GO:0003677">
    <property type="term" value="F:DNA binding"/>
    <property type="evidence" value="ECO:0007669"/>
    <property type="project" value="UniProtKB-UniRule"/>
</dbReference>
<dbReference type="Gene3D" id="3.40.50.300">
    <property type="entry name" value="P-loop containing nucleotide triphosphate hydrolases"/>
    <property type="match status" value="1"/>
</dbReference>
<keyword evidence="1 2" id="KW-0238">DNA-binding</keyword>
<feature type="region of interest" description="Disordered" evidence="3">
    <location>
        <begin position="107"/>
        <end position="131"/>
    </location>
</feature>
<name>A0A248JUK3_9PROT</name>
<organism evidence="5 6">
    <name type="scientific">Nitrospirillum viridazoti CBAmc</name>
    <dbReference type="NCBI Taxonomy" id="1441467"/>
    <lineage>
        <taxon>Bacteria</taxon>
        <taxon>Pseudomonadati</taxon>
        <taxon>Pseudomonadota</taxon>
        <taxon>Alphaproteobacteria</taxon>
        <taxon>Rhodospirillales</taxon>
        <taxon>Azospirillaceae</taxon>
        <taxon>Nitrospirillum</taxon>
        <taxon>Nitrospirillum viridazoti</taxon>
    </lineage>
</organism>
<protein>
    <submittedName>
        <fullName evidence="5">Transcriptional regulator</fullName>
    </submittedName>
</protein>
<dbReference type="PROSITE" id="PS51755">
    <property type="entry name" value="OMPR_PHOB"/>
    <property type="match status" value="1"/>
</dbReference>
<dbReference type="Pfam" id="PF25872">
    <property type="entry name" value="HTH_77"/>
    <property type="match status" value="1"/>
</dbReference>
<keyword evidence="6" id="KW-1185">Reference proteome</keyword>
<dbReference type="SUPFAM" id="SSF52540">
    <property type="entry name" value="P-loop containing nucleoside triphosphate hydrolases"/>
    <property type="match status" value="1"/>
</dbReference>
<proteinExistence type="predicted"/>
<dbReference type="InterPro" id="IPR036388">
    <property type="entry name" value="WH-like_DNA-bd_sf"/>
</dbReference>
<evidence type="ECO:0000259" key="4">
    <source>
        <dbReference type="PROSITE" id="PS51755"/>
    </source>
</evidence>
<dbReference type="InterPro" id="IPR058852">
    <property type="entry name" value="HTH_77"/>
</dbReference>
<evidence type="ECO:0000256" key="2">
    <source>
        <dbReference type="PROSITE-ProRule" id="PRU01091"/>
    </source>
</evidence>
<dbReference type="PANTHER" id="PTHR47691:SF3">
    <property type="entry name" value="HTH-TYPE TRANSCRIPTIONAL REGULATOR RV0890C-RELATED"/>
    <property type="match status" value="1"/>
</dbReference>
<dbReference type="Pfam" id="PF00486">
    <property type="entry name" value="Trans_reg_C"/>
    <property type="match status" value="1"/>
</dbReference>
<dbReference type="PRINTS" id="PR00364">
    <property type="entry name" value="DISEASERSIST"/>
</dbReference>
<dbReference type="InterPro" id="IPR016032">
    <property type="entry name" value="Sig_transdc_resp-reg_C-effctor"/>
</dbReference>
<dbReference type="InterPro" id="IPR027417">
    <property type="entry name" value="P-loop_NTPase"/>
</dbReference>
<dbReference type="Gene3D" id="1.10.10.10">
    <property type="entry name" value="Winged helix-like DNA-binding domain superfamily/Winged helix DNA-binding domain"/>
    <property type="match status" value="1"/>
</dbReference>
<dbReference type="AlphaFoldDB" id="A0A248JUK3"/>
<feature type="compositionally biased region" description="Polar residues" evidence="3">
    <location>
        <begin position="107"/>
        <end position="123"/>
    </location>
</feature>
<dbReference type="SMART" id="SM00862">
    <property type="entry name" value="Trans_reg_C"/>
    <property type="match status" value="1"/>
</dbReference>
<dbReference type="Proteomes" id="UP000197153">
    <property type="component" value="Chromosome 2"/>
</dbReference>
<dbReference type="InterPro" id="IPR001867">
    <property type="entry name" value="OmpR/PhoB-type_DNA-bd"/>
</dbReference>
<feature type="domain" description="OmpR/PhoB-type" evidence="4">
    <location>
        <begin position="6"/>
        <end position="100"/>
    </location>
</feature>
<dbReference type="EMBL" id="CP022111">
    <property type="protein sequence ID" value="ASG22403.1"/>
    <property type="molecule type" value="Genomic_DNA"/>
</dbReference>